<dbReference type="InterPro" id="IPR036188">
    <property type="entry name" value="FAD/NAD-bd_sf"/>
</dbReference>
<dbReference type="EMBL" id="BPRB01000234">
    <property type="protein sequence ID" value="GJE61646.1"/>
    <property type="molecule type" value="Genomic_DNA"/>
</dbReference>
<comment type="caution">
    <text evidence="2">The sequence shown here is derived from an EMBL/GenBank/DDBJ whole genome shotgun (WGS) entry which is preliminary data.</text>
</comment>
<reference evidence="2" key="2">
    <citation type="submission" date="2021-08" db="EMBL/GenBank/DDBJ databases">
        <authorList>
            <person name="Tani A."/>
            <person name="Ola A."/>
            <person name="Ogura Y."/>
            <person name="Katsura K."/>
            <person name="Hayashi T."/>
        </authorList>
    </citation>
    <scope>NUCLEOTIDE SEQUENCE</scope>
    <source>
        <strain evidence="2">DSM 23632</strain>
    </source>
</reference>
<protein>
    <recommendedName>
        <fullName evidence="1">FAD-binding domain-containing protein</fullName>
    </recommendedName>
</protein>
<dbReference type="RefSeq" id="WP_238184205.1">
    <property type="nucleotide sequence ID" value="NZ_BPRB01000234.1"/>
</dbReference>
<keyword evidence="3" id="KW-1185">Reference proteome</keyword>
<dbReference type="Pfam" id="PF01494">
    <property type="entry name" value="FAD_binding_3"/>
    <property type="match status" value="1"/>
</dbReference>
<proteinExistence type="predicted"/>
<organism evidence="2 3">
    <name type="scientific">Methylobacterium trifolii</name>
    <dbReference type="NCBI Taxonomy" id="1003092"/>
    <lineage>
        <taxon>Bacteria</taxon>
        <taxon>Pseudomonadati</taxon>
        <taxon>Pseudomonadota</taxon>
        <taxon>Alphaproteobacteria</taxon>
        <taxon>Hyphomicrobiales</taxon>
        <taxon>Methylobacteriaceae</taxon>
        <taxon>Methylobacterium</taxon>
    </lineage>
</organism>
<dbReference type="Gene3D" id="3.50.50.60">
    <property type="entry name" value="FAD/NAD(P)-binding domain"/>
    <property type="match status" value="2"/>
</dbReference>
<gene>
    <name evidence="2" type="ORF">MPOCJGCO_3769</name>
</gene>
<dbReference type="InterPro" id="IPR002938">
    <property type="entry name" value="FAD-bd"/>
</dbReference>
<name>A0ABQ4U306_9HYPH</name>
<reference evidence="2" key="1">
    <citation type="journal article" date="2021" name="Front. Microbiol.">
        <title>Comprehensive Comparative Genomics and Phenotyping of Methylobacterium Species.</title>
        <authorList>
            <person name="Alessa O."/>
            <person name="Ogura Y."/>
            <person name="Fujitani Y."/>
            <person name="Takami H."/>
            <person name="Hayashi T."/>
            <person name="Sahin N."/>
            <person name="Tani A."/>
        </authorList>
    </citation>
    <scope>NUCLEOTIDE SEQUENCE</scope>
    <source>
        <strain evidence="2">DSM 23632</strain>
    </source>
</reference>
<evidence type="ECO:0000313" key="2">
    <source>
        <dbReference type="EMBL" id="GJE61646.1"/>
    </source>
</evidence>
<accession>A0ABQ4U306</accession>
<dbReference type="PRINTS" id="PR00420">
    <property type="entry name" value="RNGMNOXGNASE"/>
</dbReference>
<dbReference type="Proteomes" id="UP001055057">
    <property type="component" value="Unassembled WGS sequence"/>
</dbReference>
<evidence type="ECO:0000313" key="3">
    <source>
        <dbReference type="Proteomes" id="UP001055057"/>
    </source>
</evidence>
<dbReference type="SUPFAM" id="SSF51905">
    <property type="entry name" value="FAD/NAD(P)-binding domain"/>
    <property type="match status" value="1"/>
</dbReference>
<evidence type="ECO:0000259" key="1">
    <source>
        <dbReference type="Pfam" id="PF01494"/>
    </source>
</evidence>
<sequence length="397" mass="42484">MTMPSRPSPFDVVVIGAGLAGTCLAGILVRAGRSVALVDAHAVHGHDFRAEKYGAAQMALFEKLGFGPALRSFTTPTREVEVVRFGRLAHRERSDEYGVAYPDLVNGLRADLPEGLLTVGRVADLDFGPAIQAVTLSDGRRFEGRLVVLATGLGEVLLRKAGVSKRLIGARHSLAIGFDMAAPRAAFPFPALTYFSEGFGGRDAYLTLFPLGETMRANLFCYREPGEPWTKALRADPEAALRALMPGLDAHCLDLRVAGPVEVRPIDLSRVVGHEREGLVIVGDAFQTACPIPGTGIGKVLTDVDRLANVHLPAWLATPGMGRDKVAAYYADPVKRACDDRSLRTSLYARALNVETGLPWAARRLRNRVARHVIGASARAAQAATVAVSHLATLIAG</sequence>
<feature type="domain" description="FAD-binding" evidence="1">
    <location>
        <begin position="11"/>
        <end position="78"/>
    </location>
</feature>